<accession>A0A383BP98</accession>
<dbReference type="EMBL" id="UINC01201717">
    <property type="protein sequence ID" value="SVE21178.1"/>
    <property type="molecule type" value="Genomic_DNA"/>
</dbReference>
<dbReference type="AlphaFoldDB" id="A0A383BP98"/>
<name>A0A383BP98_9ZZZZ</name>
<protein>
    <submittedName>
        <fullName evidence="1">Uncharacterized protein</fullName>
    </submittedName>
</protein>
<sequence length="83" mass="9062">MIRYFFTEPGTGKPFGEPIDEMRSPPYGVREGLIPLLLAAGIKAFPAAIALRKDNVFVDDILPSGIEDIAKNPSPYSLDVVEL</sequence>
<evidence type="ECO:0000313" key="1">
    <source>
        <dbReference type="EMBL" id="SVE21178.1"/>
    </source>
</evidence>
<reference evidence="1" key="1">
    <citation type="submission" date="2018-05" db="EMBL/GenBank/DDBJ databases">
        <authorList>
            <person name="Lanie J.A."/>
            <person name="Ng W.-L."/>
            <person name="Kazmierczak K.M."/>
            <person name="Andrzejewski T.M."/>
            <person name="Davidsen T.M."/>
            <person name="Wayne K.J."/>
            <person name="Tettelin H."/>
            <person name="Glass J.I."/>
            <person name="Rusch D."/>
            <person name="Podicherti R."/>
            <person name="Tsui H.-C.T."/>
            <person name="Winkler M.E."/>
        </authorList>
    </citation>
    <scope>NUCLEOTIDE SEQUENCE</scope>
</reference>
<gene>
    <name evidence="1" type="ORF">METZ01_LOCUS474032</name>
</gene>
<feature type="non-terminal residue" evidence="1">
    <location>
        <position position="83"/>
    </location>
</feature>
<proteinExistence type="predicted"/>
<organism evidence="1">
    <name type="scientific">marine metagenome</name>
    <dbReference type="NCBI Taxonomy" id="408172"/>
    <lineage>
        <taxon>unclassified sequences</taxon>
        <taxon>metagenomes</taxon>
        <taxon>ecological metagenomes</taxon>
    </lineage>
</organism>